<dbReference type="GO" id="GO:0006396">
    <property type="term" value="P:RNA processing"/>
    <property type="evidence" value="ECO:0007669"/>
    <property type="project" value="InterPro"/>
</dbReference>
<accession>A0A0B1T7H9</accession>
<dbReference type="Gene3D" id="3.30.70.330">
    <property type="match status" value="1"/>
</dbReference>
<dbReference type="Gene3D" id="1.10.10.790">
    <property type="entry name" value="Surp module"/>
    <property type="match status" value="1"/>
</dbReference>
<dbReference type="InterPro" id="IPR012677">
    <property type="entry name" value="Nucleotide-bd_a/b_plait_sf"/>
</dbReference>
<keyword evidence="1" id="KW-0694">RNA-binding</keyword>
<organism evidence="5 6">
    <name type="scientific">Oesophagostomum dentatum</name>
    <name type="common">Nodular worm</name>
    <dbReference type="NCBI Taxonomy" id="61180"/>
    <lineage>
        <taxon>Eukaryota</taxon>
        <taxon>Metazoa</taxon>
        <taxon>Ecdysozoa</taxon>
        <taxon>Nematoda</taxon>
        <taxon>Chromadorea</taxon>
        <taxon>Rhabditida</taxon>
        <taxon>Rhabditina</taxon>
        <taxon>Rhabditomorpha</taxon>
        <taxon>Strongyloidea</taxon>
        <taxon>Strongylidae</taxon>
        <taxon>Oesophagostomum</taxon>
    </lineage>
</organism>
<protein>
    <recommendedName>
        <fullName evidence="7">RRM domain-containing protein</fullName>
    </recommendedName>
</protein>
<feature type="domain" description="RRM" evidence="3">
    <location>
        <begin position="172"/>
        <end position="266"/>
    </location>
</feature>
<dbReference type="InterPro" id="IPR035979">
    <property type="entry name" value="RBD_domain_sf"/>
</dbReference>
<evidence type="ECO:0000259" key="3">
    <source>
        <dbReference type="PROSITE" id="PS50102"/>
    </source>
</evidence>
<dbReference type="Proteomes" id="UP000053660">
    <property type="component" value="Unassembled WGS sequence"/>
</dbReference>
<dbReference type="InterPro" id="IPR000504">
    <property type="entry name" value="RRM_dom"/>
</dbReference>
<evidence type="ECO:0000256" key="2">
    <source>
        <dbReference type="SAM" id="MobiDB-lite"/>
    </source>
</evidence>
<dbReference type="PANTHER" id="PTHR23140:SF0">
    <property type="entry name" value="U2 SNRNP-ASSOCIATED SURP MOTIF-CONTAINING PROTEIN"/>
    <property type="match status" value="1"/>
</dbReference>
<gene>
    <name evidence="5" type="ORF">OESDEN_06924</name>
</gene>
<reference evidence="5 6" key="1">
    <citation type="submission" date="2014-03" db="EMBL/GenBank/DDBJ databases">
        <title>Draft genome of the hookworm Oesophagostomum dentatum.</title>
        <authorList>
            <person name="Mitreva M."/>
        </authorList>
    </citation>
    <scope>NUCLEOTIDE SEQUENCE [LARGE SCALE GENOMIC DNA]</scope>
    <source>
        <strain evidence="5 6">OD-Hann</strain>
    </source>
</reference>
<dbReference type="OrthoDB" id="5846290at2759"/>
<evidence type="ECO:0000313" key="5">
    <source>
        <dbReference type="EMBL" id="KHJ93169.1"/>
    </source>
</evidence>
<dbReference type="PROSITE" id="PS50102">
    <property type="entry name" value="RRM"/>
    <property type="match status" value="1"/>
</dbReference>
<dbReference type="InterPro" id="IPR051485">
    <property type="entry name" value="SR-CTD_assoc_factor"/>
</dbReference>
<dbReference type="SUPFAM" id="SSF54928">
    <property type="entry name" value="RNA-binding domain, RBD"/>
    <property type="match status" value="1"/>
</dbReference>
<keyword evidence="6" id="KW-1185">Reference proteome</keyword>
<dbReference type="GO" id="GO:0003723">
    <property type="term" value="F:RNA binding"/>
    <property type="evidence" value="ECO:0007669"/>
    <property type="project" value="UniProtKB-UniRule"/>
</dbReference>
<dbReference type="PROSITE" id="PS50128">
    <property type="entry name" value="SURP"/>
    <property type="match status" value="1"/>
</dbReference>
<evidence type="ECO:0000256" key="1">
    <source>
        <dbReference type="PROSITE-ProRule" id="PRU00176"/>
    </source>
</evidence>
<dbReference type="EMBL" id="KN550911">
    <property type="protein sequence ID" value="KHJ93169.1"/>
    <property type="molecule type" value="Genomic_DNA"/>
</dbReference>
<feature type="region of interest" description="Disordered" evidence="2">
    <location>
        <begin position="74"/>
        <end position="113"/>
    </location>
</feature>
<dbReference type="SMART" id="SM00360">
    <property type="entry name" value="RRM"/>
    <property type="match status" value="1"/>
</dbReference>
<evidence type="ECO:0000313" key="6">
    <source>
        <dbReference type="Proteomes" id="UP000053660"/>
    </source>
</evidence>
<dbReference type="InterPro" id="IPR000061">
    <property type="entry name" value="Surp"/>
</dbReference>
<evidence type="ECO:0000259" key="4">
    <source>
        <dbReference type="PROSITE" id="PS50128"/>
    </source>
</evidence>
<sequence length="382" mass="42838">MRFLRISGQPSLGRGLGPSAMDRSGRKRKADDDSEELQKALRSFEDDFGGFGGSLDNGPKAFIRSEVARRMLEEAHKGKGPPPQVIPSSATRPVVRPPRPGAGRAAQRSKTSNLEAFKEELKKLQERDQRKGLRDHLRAELGVDAEALDKIAPALDKPYMGSGEYDDDPYTTNLYISNLPLDISSANPANRLFIQMTMEDLFDSFGSFGPLASAKILFPRTEEEKRREHLCGFCAFMSREDVDRALAQLTGFFIRGEPIRMSFAKPIVIPAQPFYVPPPLVDLSAPDPCTELPFNAKPLYADLMAYKEKYGDLPRYGTPIDFEGEQKEAYDKMIKNATVRVVIPSDSHLLLVIQHVVEFTIREGPLFEAMLMTRERTNPLFR</sequence>
<dbReference type="SUPFAM" id="SSF109905">
    <property type="entry name" value="Surp module (SWAP domain)"/>
    <property type="match status" value="1"/>
</dbReference>
<proteinExistence type="predicted"/>
<dbReference type="AlphaFoldDB" id="A0A0B1T7H9"/>
<dbReference type="PANTHER" id="PTHR23140">
    <property type="entry name" value="RNA PROCESSING PROTEIN LD23810P"/>
    <property type="match status" value="1"/>
</dbReference>
<name>A0A0B1T7H9_OESDE</name>
<feature type="region of interest" description="Disordered" evidence="2">
    <location>
        <begin position="1"/>
        <end position="37"/>
    </location>
</feature>
<feature type="domain" description="SURP motif" evidence="4">
    <location>
        <begin position="352"/>
        <end position="382"/>
    </location>
</feature>
<dbReference type="GO" id="GO:0005634">
    <property type="term" value="C:nucleus"/>
    <property type="evidence" value="ECO:0007669"/>
    <property type="project" value="TreeGrafter"/>
</dbReference>
<dbReference type="Pfam" id="PF01805">
    <property type="entry name" value="Surp"/>
    <property type="match status" value="1"/>
</dbReference>
<dbReference type="Pfam" id="PF00076">
    <property type="entry name" value="RRM_1"/>
    <property type="match status" value="1"/>
</dbReference>
<evidence type="ECO:0008006" key="7">
    <source>
        <dbReference type="Google" id="ProtNLM"/>
    </source>
</evidence>
<dbReference type="InterPro" id="IPR035967">
    <property type="entry name" value="SWAP/Surp_sf"/>
</dbReference>